<protein>
    <submittedName>
        <fullName evidence="1">Uncharacterized protein</fullName>
    </submittedName>
</protein>
<dbReference type="EMBL" id="JABKKJ010000009">
    <property type="protein sequence ID" value="NPE25287.1"/>
    <property type="molecule type" value="Genomic_DNA"/>
</dbReference>
<dbReference type="RefSeq" id="WP_172344768.1">
    <property type="nucleotide sequence ID" value="NZ_CASYYZ010000139.1"/>
</dbReference>
<organism evidence="1 2">
    <name type="scientific">Xylanibacter caecicola</name>
    <dbReference type="NCBI Taxonomy" id="2736294"/>
    <lineage>
        <taxon>Bacteria</taxon>
        <taxon>Pseudomonadati</taxon>
        <taxon>Bacteroidota</taxon>
        <taxon>Bacteroidia</taxon>
        <taxon>Bacteroidales</taxon>
        <taxon>Prevotellaceae</taxon>
        <taxon>Xylanibacter</taxon>
    </lineage>
</organism>
<keyword evidence="2" id="KW-1185">Reference proteome</keyword>
<gene>
    <name evidence="1" type="ORF">HPS54_07145</name>
</gene>
<name>A0ABX2B1D3_9BACT</name>
<dbReference type="Pfam" id="PF18939">
    <property type="entry name" value="DUF5686"/>
    <property type="match status" value="2"/>
</dbReference>
<dbReference type="InterPro" id="IPR043741">
    <property type="entry name" value="DUF5686"/>
</dbReference>
<sequence>MKHLSGLLILLFFVVQPFTVTNTEAKNHDGSLILDRVFSYINTLADKDSTSVNVYVRYTITVDKRNPTLLVIPTMYAVARGNKEYVGETYSTIKLKNGKATEPQLHVSVGTIPHHRKAMSVINSFQVPALYKPTMIGNNLLSPFNRINKKFYKYKVTHLTENRSEILFLPKLHNTQMISGTAIIDNSTGRIISIYFSGEHDMINFRIRAVMGSEGLKSLVPRTCDIEASFKFLGNKITTSHHAIATAPVMQADTVTDSHDRALMDRLRPEPLPRKEVSIYNRFDSIRSISDTTRSSEDRKKDVLWDVIGDNLVNRIKGNFGTSDRGSFRISPILNPLYLGYSNSKGVTYKMKVRGSYVFSSNSDISLYLKAGYSFKQHQLYFKLPLTYTFNKRRNGYMVAEIGNGNRITNSSIVDRIKHESLSDIDWDKMNLDYFKDFYVKFITNYDLSSKFSIQPGMMFHRRSAVDRKGFELAGKPTTYQSFSPTLQMQIRPWGWTGVYFTADYERGIKGIGQSVMNYERFEFDASWMKKYHSIRSLSLRAGFGFYTAKDKDSYFLDYTNFCDENIPGGWNDDWTGEFQILNSNWYNASEYYVRTNATYEAPMMLISHLPLIGRTIETERFYINTLFVNHLHPYIEYGYGFTNRLFSMGVFAATRNNKFDGIGCRFGFELFKDW</sequence>
<comment type="caution">
    <text evidence="1">The sequence shown here is derived from an EMBL/GenBank/DDBJ whole genome shotgun (WGS) entry which is preliminary data.</text>
</comment>
<reference evidence="1 2" key="1">
    <citation type="submission" date="2020-05" db="EMBL/GenBank/DDBJ databases">
        <title>Distinct polysaccharide utilization as determinants for interspecies competition between intestinal Prevotella spp.</title>
        <authorList>
            <person name="Galvez E.J.C."/>
            <person name="Iljazovic A."/>
            <person name="Strowig T."/>
        </authorList>
    </citation>
    <scope>NUCLEOTIDE SEQUENCE [LARGE SCALE GENOMIC DNA]</scope>
    <source>
        <strain evidence="1 2">PCHR</strain>
    </source>
</reference>
<proteinExistence type="predicted"/>
<accession>A0ABX2B1D3</accession>
<dbReference type="Proteomes" id="UP000820977">
    <property type="component" value="Unassembled WGS sequence"/>
</dbReference>
<evidence type="ECO:0000313" key="1">
    <source>
        <dbReference type="EMBL" id="NPE25287.1"/>
    </source>
</evidence>
<evidence type="ECO:0000313" key="2">
    <source>
        <dbReference type="Proteomes" id="UP000820977"/>
    </source>
</evidence>